<dbReference type="CDD" id="cd00995">
    <property type="entry name" value="PBP2_NikA_DppA_OppA_like"/>
    <property type="match status" value="1"/>
</dbReference>
<evidence type="ECO:0000313" key="4">
    <source>
        <dbReference type="EMBL" id="MFD1532752.1"/>
    </source>
</evidence>
<dbReference type="InterPro" id="IPR000914">
    <property type="entry name" value="SBP_5_dom"/>
</dbReference>
<dbReference type="RefSeq" id="WP_343978472.1">
    <property type="nucleotide sequence ID" value="NZ_BAAAJG010000010.1"/>
</dbReference>
<evidence type="ECO:0000259" key="3">
    <source>
        <dbReference type="Pfam" id="PF00496"/>
    </source>
</evidence>
<keyword evidence="5" id="KW-1185">Reference proteome</keyword>
<reference evidence="5" key="1">
    <citation type="journal article" date="2019" name="Int. J. Syst. Evol. Microbiol.">
        <title>The Global Catalogue of Microorganisms (GCM) 10K type strain sequencing project: providing services to taxonomists for standard genome sequencing and annotation.</title>
        <authorList>
            <consortium name="The Broad Institute Genomics Platform"/>
            <consortium name="The Broad Institute Genome Sequencing Center for Infectious Disease"/>
            <person name="Wu L."/>
            <person name="Ma J."/>
        </authorList>
    </citation>
    <scope>NUCLEOTIDE SEQUENCE [LARGE SCALE GENOMIC DNA]</scope>
    <source>
        <strain evidence="5">JCM 12165</strain>
    </source>
</reference>
<protein>
    <submittedName>
        <fullName evidence="4">ABC transporter substrate-binding protein</fullName>
    </submittedName>
</protein>
<sequence length="517" mass="56627">MALLVAVLALTGCISTSSASGPAAIPESEAGPPQYGGIFRYAPVGVQTGYDPIKRGLLDPSMNALYDSLMRYNADGIVEPYLAESLESADTQNWTLTLRPGVMFHDGTPLDAEAVVFNIRRHQDPNSASRAASYVRDIVTVEAVDAQTVHFGLTAPIASFPSNLTTAVGAIASPTAVRNAGEDYGRTVAVGAGPFRFEQWQPDQRLTLRRNPEYWQEGLPYLDEFQELPMSDTETRFAAYQGGAVEAAWFQEPTQINWAIENPDLATLHASTGGVGGTGLVFQLQTPPFDDLRVRRAVAMAVDYDALNNALFQGSMPTMEGPFVEGSYWYTGTADWPDFDPDAARALVEEYEAEHGGDLAFTLGCHSAPSRRRYAELIQNMLTQVGMTVALDTPDVAEYVDRVNAKDYQIGCFPKNGTDPDLVYFPSFSCSGPTTSNVFGYCNEAADAALIEGRRSVDLQDRKAAYEKFEEIIAQDLPMLWQWGDTFSVITKPNVYGYVSNPANPEDFQPGYLWLRN</sequence>
<feature type="signal peptide" evidence="2">
    <location>
        <begin position="1"/>
        <end position="19"/>
    </location>
</feature>
<accession>A0ABW4FR57</accession>
<dbReference type="EMBL" id="JBHUCP010000019">
    <property type="protein sequence ID" value="MFD1532752.1"/>
    <property type="molecule type" value="Genomic_DNA"/>
</dbReference>
<dbReference type="InterPro" id="IPR030678">
    <property type="entry name" value="Peptide/Ni-bd"/>
</dbReference>
<dbReference type="Proteomes" id="UP001597145">
    <property type="component" value="Unassembled WGS sequence"/>
</dbReference>
<proteinExistence type="predicted"/>
<dbReference type="Gene3D" id="3.10.105.10">
    <property type="entry name" value="Dipeptide-binding Protein, Domain 3"/>
    <property type="match status" value="1"/>
</dbReference>
<keyword evidence="1 2" id="KW-0732">Signal</keyword>
<evidence type="ECO:0000256" key="1">
    <source>
        <dbReference type="ARBA" id="ARBA00022729"/>
    </source>
</evidence>
<dbReference type="PANTHER" id="PTHR30290:SF38">
    <property type="entry name" value="D,D-DIPEPTIDE-BINDING PERIPLASMIC PROTEIN DDPA-RELATED"/>
    <property type="match status" value="1"/>
</dbReference>
<comment type="caution">
    <text evidence="4">The sequence shown here is derived from an EMBL/GenBank/DDBJ whole genome shotgun (WGS) entry which is preliminary data.</text>
</comment>
<evidence type="ECO:0000256" key="2">
    <source>
        <dbReference type="SAM" id="SignalP"/>
    </source>
</evidence>
<evidence type="ECO:0000313" key="5">
    <source>
        <dbReference type="Proteomes" id="UP001597145"/>
    </source>
</evidence>
<gene>
    <name evidence="4" type="ORF">ACFSCY_25340</name>
</gene>
<feature type="chain" id="PRO_5047266132" evidence="2">
    <location>
        <begin position="20"/>
        <end position="517"/>
    </location>
</feature>
<dbReference type="Gene3D" id="3.40.190.10">
    <property type="entry name" value="Periplasmic binding protein-like II"/>
    <property type="match status" value="1"/>
</dbReference>
<name>A0ABW4FR57_9PSEU</name>
<feature type="domain" description="Solute-binding protein family 5" evidence="3">
    <location>
        <begin position="78"/>
        <end position="429"/>
    </location>
</feature>
<dbReference type="SUPFAM" id="SSF53850">
    <property type="entry name" value="Periplasmic binding protein-like II"/>
    <property type="match status" value="1"/>
</dbReference>
<dbReference type="Pfam" id="PF00496">
    <property type="entry name" value="SBP_bac_5"/>
    <property type="match status" value="1"/>
</dbReference>
<dbReference type="PIRSF" id="PIRSF002741">
    <property type="entry name" value="MppA"/>
    <property type="match status" value="1"/>
</dbReference>
<dbReference type="PANTHER" id="PTHR30290">
    <property type="entry name" value="PERIPLASMIC BINDING COMPONENT OF ABC TRANSPORTER"/>
    <property type="match status" value="1"/>
</dbReference>
<organism evidence="4 5">
    <name type="scientific">Pseudonocardia aurantiaca</name>
    <dbReference type="NCBI Taxonomy" id="75290"/>
    <lineage>
        <taxon>Bacteria</taxon>
        <taxon>Bacillati</taxon>
        <taxon>Actinomycetota</taxon>
        <taxon>Actinomycetes</taxon>
        <taxon>Pseudonocardiales</taxon>
        <taxon>Pseudonocardiaceae</taxon>
        <taxon>Pseudonocardia</taxon>
    </lineage>
</organism>
<dbReference type="InterPro" id="IPR039424">
    <property type="entry name" value="SBP_5"/>
</dbReference>